<dbReference type="Gene3D" id="3.30.1490.20">
    <property type="entry name" value="ATP-grasp fold, A domain"/>
    <property type="match status" value="1"/>
</dbReference>
<evidence type="ECO:0000256" key="3">
    <source>
        <dbReference type="ARBA" id="ARBA00022840"/>
    </source>
</evidence>
<dbReference type="InterPro" id="IPR013651">
    <property type="entry name" value="ATP-grasp_RimK-type"/>
</dbReference>
<dbReference type="InterPro" id="IPR013815">
    <property type="entry name" value="ATP_grasp_subdomain_1"/>
</dbReference>
<proteinExistence type="predicted"/>
<dbReference type="GO" id="GO:0046872">
    <property type="term" value="F:metal ion binding"/>
    <property type="evidence" value="ECO:0007669"/>
    <property type="project" value="UniProtKB-KW"/>
</dbReference>
<evidence type="ECO:0000313" key="6">
    <source>
        <dbReference type="EMBL" id="TWT76416.1"/>
    </source>
</evidence>
<evidence type="ECO:0000256" key="1">
    <source>
        <dbReference type="ARBA" id="ARBA00022723"/>
    </source>
</evidence>
<dbReference type="Proteomes" id="UP000315010">
    <property type="component" value="Unassembled WGS sequence"/>
</dbReference>
<evidence type="ECO:0000313" key="7">
    <source>
        <dbReference type="Proteomes" id="UP000315010"/>
    </source>
</evidence>
<dbReference type="GO" id="GO:0005737">
    <property type="term" value="C:cytoplasm"/>
    <property type="evidence" value="ECO:0007669"/>
    <property type="project" value="TreeGrafter"/>
</dbReference>
<dbReference type="PANTHER" id="PTHR21621:SF0">
    <property type="entry name" value="BETA-CITRYLGLUTAMATE SYNTHASE B-RELATED"/>
    <property type="match status" value="1"/>
</dbReference>
<dbReference type="Pfam" id="PF08443">
    <property type="entry name" value="RimK"/>
    <property type="match status" value="1"/>
</dbReference>
<dbReference type="NCBIfam" id="TIGR00768">
    <property type="entry name" value="rimK_fam"/>
    <property type="match status" value="1"/>
</dbReference>
<dbReference type="AlphaFoldDB" id="A0A5C5YNE2"/>
<feature type="domain" description="ATP-grasp" evidence="5">
    <location>
        <begin position="116"/>
        <end position="296"/>
    </location>
</feature>
<dbReference type="PANTHER" id="PTHR21621">
    <property type="entry name" value="RIBOSOMAL PROTEIN S6 MODIFICATION PROTEIN"/>
    <property type="match status" value="1"/>
</dbReference>
<evidence type="ECO:0000259" key="5">
    <source>
        <dbReference type="PROSITE" id="PS50975"/>
    </source>
</evidence>
<name>A0A5C5YNE2_9BACT</name>
<dbReference type="Gene3D" id="3.30.470.20">
    <property type="entry name" value="ATP-grasp fold, B domain"/>
    <property type="match status" value="1"/>
</dbReference>
<dbReference type="RefSeq" id="WP_146404193.1">
    <property type="nucleotide sequence ID" value="NZ_SJPJ01000002.1"/>
</dbReference>
<protein>
    <submittedName>
        <fullName evidence="6">Ribosomal protein S6 modification protein</fullName>
    </submittedName>
</protein>
<evidence type="ECO:0000256" key="2">
    <source>
        <dbReference type="ARBA" id="ARBA00022741"/>
    </source>
</evidence>
<keyword evidence="2 4" id="KW-0547">Nucleotide-binding</keyword>
<dbReference type="PROSITE" id="PS50975">
    <property type="entry name" value="ATP_GRASP"/>
    <property type="match status" value="1"/>
</dbReference>
<dbReference type="GO" id="GO:0009432">
    <property type="term" value="P:SOS response"/>
    <property type="evidence" value="ECO:0007669"/>
    <property type="project" value="TreeGrafter"/>
</dbReference>
<sequence>MSGAKILALGAGEGWHANELRKAAARHQCKIAFRDYESLYAKIICHDQVELGCGTFSPDAKRIDDFDAVLTRTMPTGSLEKITFRLAVLHSLGANAVPVVNAPSSLELAIDKFATLAHIARLGFAVPDTIVVQSRGEAVVAFKRLGGDCIVKPIFGGEGRGVMRIQDPQLAWYAFSTLEQIDAAFYIQAFVPPGGRDTRLLVIGDRIVAARRQNDTDFRTNFSQGARTIAIEPTNEQIDMAHHITSSLGLTIASVDMLDSADGPPRVLEVNGVPGWKGLQSVCDHDIASLIIETVLQTKEANQ</sequence>
<gene>
    <name evidence="6" type="primary">rimK_2</name>
    <name evidence="6" type="ORF">CA13_69100</name>
</gene>
<keyword evidence="7" id="KW-1185">Reference proteome</keyword>
<organism evidence="6 7">
    <name type="scientific">Novipirellula herctigrandis</name>
    <dbReference type="NCBI Taxonomy" id="2527986"/>
    <lineage>
        <taxon>Bacteria</taxon>
        <taxon>Pseudomonadati</taxon>
        <taxon>Planctomycetota</taxon>
        <taxon>Planctomycetia</taxon>
        <taxon>Pirellulales</taxon>
        <taxon>Pirellulaceae</taxon>
        <taxon>Novipirellula</taxon>
    </lineage>
</organism>
<dbReference type="InterPro" id="IPR011761">
    <property type="entry name" value="ATP-grasp"/>
</dbReference>
<comment type="caution">
    <text evidence="6">The sequence shown here is derived from an EMBL/GenBank/DDBJ whole genome shotgun (WGS) entry which is preliminary data.</text>
</comment>
<accession>A0A5C5YNE2</accession>
<dbReference type="SUPFAM" id="SSF56059">
    <property type="entry name" value="Glutathione synthetase ATP-binding domain-like"/>
    <property type="match status" value="1"/>
</dbReference>
<dbReference type="InterPro" id="IPR004666">
    <property type="entry name" value="Rp_bS6_RimK/Lys_biosynth_LsyX"/>
</dbReference>
<dbReference type="GO" id="GO:0018169">
    <property type="term" value="F:ribosomal S6-glutamic acid ligase activity"/>
    <property type="evidence" value="ECO:0007669"/>
    <property type="project" value="TreeGrafter"/>
</dbReference>
<keyword evidence="1" id="KW-0479">Metal-binding</keyword>
<reference evidence="6 7" key="1">
    <citation type="submission" date="2019-02" db="EMBL/GenBank/DDBJ databases">
        <title>Deep-cultivation of Planctomycetes and their phenomic and genomic characterization uncovers novel biology.</title>
        <authorList>
            <person name="Wiegand S."/>
            <person name="Jogler M."/>
            <person name="Boedeker C."/>
            <person name="Pinto D."/>
            <person name="Vollmers J."/>
            <person name="Rivas-Marin E."/>
            <person name="Kohn T."/>
            <person name="Peeters S.H."/>
            <person name="Heuer A."/>
            <person name="Rast P."/>
            <person name="Oberbeckmann S."/>
            <person name="Bunk B."/>
            <person name="Jeske O."/>
            <person name="Meyerdierks A."/>
            <person name="Storesund J.E."/>
            <person name="Kallscheuer N."/>
            <person name="Luecker S."/>
            <person name="Lage O.M."/>
            <person name="Pohl T."/>
            <person name="Merkel B.J."/>
            <person name="Hornburger P."/>
            <person name="Mueller R.-W."/>
            <person name="Bruemmer F."/>
            <person name="Labrenz M."/>
            <person name="Spormann A.M."/>
            <person name="Op Den Camp H."/>
            <person name="Overmann J."/>
            <person name="Amann R."/>
            <person name="Jetten M.S.M."/>
            <person name="Mascher T."/>
            <person name="Medema M.H."/>
            <person name="Devos D.P."/>
            <person name="Kaster A.-K."/>
            <person name="Ovreas L."/>
            <person name="Rohde M."/>
            <person name="Galperin M.Y."/>
            <person name="Jogler C."/>
        </authorList>
    </citation>
    <scope>NUCLEOTIDE SEQUENCE [LARGE SCALE GENOMIC DNA]</scope>
    <source>
        <strain evidence="6 7">CA13</strain>
    </source>
</reference>
<dbReference type="OrthoDB" id="9786585at2"/>
<keyword evidence="3 4" id="KW-0067">ATP-binding</keyword>
<evidence type="ECO:0000256" key="4">
    <source>
        <dbReference type="PROSITE-ProRule" id="PRU00409"/>
    </source>
</evidence>
<dbReference type="GO" id="GO:0005524">
    <property type="term" value="F:ATP binding"/>
    <property type="evidence" value="ECO:0007669"/>
    <property type="project" value="UniProtKB-UniRule"/>
</dbReference>
<dbReference type="EMBL" id="SJPJ01000002">
    <property type="protein sequence ID" value="TWT76416.1"/>
    <property type="molecule type" value="Genomic_DNA"/>
</dbReference>
<dbReference type="Gene3D" id="3.40.50.20">
    <property type="match status" value="1"/>
</dbReference>